<name>A0A0F4LGY1_9LACO</name>
<dbReference type="InterPro" id="IPR038600">
    <property type="entry name" value="Csn2_sf"/>
</dbReference>
<accession>A0A0F4LGY1</accession>
<evidence type="ECO:0000313" key="2">
    <source>
        <dbReference type="Proteomes" id="UP000033531"/>
    </source>
</evidence>
<gene>
    <name evidence="1" type="primary">csn2</name>
    <name evidence="1" type="ORF">JF74_03580</name>
</gene>
<dbReference type="OrthoDB" id="2246929at2"/>
<dbReference type="CDD" id="cd12218">
    <property type="entry name" value="Csn2"/>
    <property type="match status" value="1"/>
</dbReference>
<dbReference type="STRING" id="1218507.JF74_03580"/>
<protein>
    <submittedName>
        <fullName evidence="1">CRISPR-associated protein csn2</fullName>
    </submittedName>
</protein>
<dbReference type="Proteomes" id="UP000033531">
    <property type="component" value="Unassembled WGS sequence"/>
</dbReference>
<dbReference type="RefSeq" id="WP_046324299.1">
    <property type="nucleotide sequence ID" value="NZ_JBHTMT010000006.1"/>
</dbReference>
<evidence type="ECO:0000313" key="1">
    <source>
        <dbReference type="EMBL" id="KJY57855.1"/>
    </source>
</evidence>
<dbReference type="NCBIfam" id="TIGR01866">
    <property type="entry name" value="cas_Csn2"/>
    <property type="match status" value="1"/>
</dbReference>
<dbReference type="InterPro" id="IPR010146">
    <property type="entry name" value="CRISPR-assoc_prot_Csn2-typ"/>
</dbReference>
<dbReference type="PATRIC" id="fig|1218507.3.peg.523"/>
<sequence>MILTYATHKKWVFKDPGIKIIGLQSPIAYCDIIQGFQGNNKMLLCSEDNYSPLDIGKTFDFIGDPLLSGDITKKYMPHIVNNYLKSLDEENRDKLIRSLYSLESILQDSLLLEDLPLAINFDEDLKKLLKYTEIHLDKALLIHPYGIIETVLKIYQTCDLKTIPVICNVAHYLEKEEWQELASLVTEMNLILVVIEFTTKENLATPKDIPFYFIDKDLIDWY</sequence>
<organism evidence="1 2">
    <name type="scientific">Lactobacillus melliventris</name>
    <dbReference type="NCBI Taxonomy" id="1218507"/>
    <lineage>
        <taxon>Bacteria</taxon>
        <taxon>Bacillati</taxon>
        <taxon>Bacillota</taxon>
        <taxon>Bacilli</taxon>
        <taxon>Lactobacillales</taxon>
        <taxon>Lactobacillaceae</taxon>
        <taxon>Lactobacillus</taxon>
    </lineage>
</organism>
<dbReference type="AlphaFoldDB" id="A0A0F4LGY1"/>
<dbReference type="EMBL" id="JXLI01000006">
    <property type="protein sequence ID" value="KJY57855.1"/>
    <property type="molecule type" value="Genomic_DNA"/>
</dbReference>
<dbReference type="HOGENOM" id="CLU_1238879_0_0_9"/>
<comment type="caution">
    <text evidence="1">The sequence shown here is derived from an EMBL/GenBank/DDBJ whole genome shotgun (WGS) entry which is preliminary data.</text>
</comment>
<reference evidence="1 2" key="1">
    <citation type="submission" date="2015-01" db="EMBL/GenBank/DDBJ databases">
        <title>Comparative genomics of the lactic acid bacteria isolated from the honey bee gut.</title>
        <authorList>
            <person name="Ellegaard K.M."/>
            <person name="Tamarit D."/>
            <person name="Javelind E."/>
            <person name="Olofsson T."/>
            <person name="Andersson S.G."/>
            <person name="Vasquez A."/>
        </authorList>
    </citation>
    <scope>NUCLEOTIDE SEQUENCE [LARGE SCALE GENOMIC DNA]</scope>
    <source>
        <strain evidence="1 2">Hma8</strain>
    </source>
</reference>
<proteinExistence type="predicted"/>
<dbReference type="Gene3D" id="3.40.50.11940">
    <property type="match status" value="1"/>
</dbReference>